<name>T2IBL9_CROWT</name>
<accession>T2IBL9</accession>
<evidence type="ECO:0000313" key="2">
    <source>
        <dbReference type="Proteomes" id="UP000018348"/>
    </source>
</evidence>
<dbReference type="Proteomes" id="UP000018348">
    <property type="component" value="Unassembled WGS sequence"/>
</dbReference>
<proteinExistence type="predicted"/>
<reference evidence="1 2" key="2">
    <citation type="submission" date="2013-09" db="EMBL/GenBank/DDBJ databases">
        <title>Whole genome comparison of six Crocosphaera watsonii strains with differing phenotypes.</title>
        <authorList>
            <person name="Bench S.R."/>
            <person name="Heller P."/>
            <person name="Frank I."/>
            <person name="Arciniega M."/>
            <person name="Shilova I.N."/>
            <person name="Zehr J.P."/>
        </authorList>
    </citation>
    <scope>NUCLEOTIDE SEQUENCE [LARGE SCALE GENOMIC DNA]</scope>
    <source>
        <strain evidence="1 2">WH 8502</strain>
    </source>
</reference>
<protein>
    <submittedName>
        <fullName evidence="1">Uncharacterized protein</fullName>
    </submittedName>
</protein>
<sequence>MTFVAIQDHSITDFNLTLDAQNEFISVEMHRNDTITNLE</sequence>
<gene>
    <name evidence="1" type="ORF">CWATWH8502_316</name>
</gene>
<organism evidence="1 2">
    <name type="scientific">Crocosphaera watsonii WH 8502</name>
    <dbReference type="NCBI Taxonomy" id="423474"/>
    <lineage>
        <taxon>Bacteria</taxon>
        <taxon>Bacillati</taxon>
        <taxon>Cyanobacteriota</taxon>
        <taxon>Cyanophyceae</taxon>
        <taxon>Oscillatoriophycideae</taxon>
        <taxon>Chroococcales</taxon>
        <taxon>Aphanothecaceae</taxon>
        <taxon>Crocosphaera</taxon>
    </lineage>
</organism>
<evidence type="ECO:0000313" key="1">
    <source>
        <dbReference type="EMBL" id="CCQ50478.1"/>
    </source>
</evidence>
<comment type="caution">
    <text evidence="1">The sequence shown here is derived from an EMBL/GenBank/DDBJ whole genome shotgun (WGS) entry which is preliminary data.</text>
</comment>
<reference evidence="1 2" key="1">
    <citation type="submission" date="2013-01" db="EMBL/GenBank/DDBJ databases">
        <authorList>
            <person name="Bench S."/>
        </authorList>
    </citation>
    <scope>NUCLEOTIDE SEQUENCE [LARGE SCALE GENOMIC DNA]</scope>
    <source>
        <strain evidence="1 2">WH 8502</strain>
    </source>
</reference>
<dbReference type="AlphaFoldDB" id="T2IBL9"/>
<dbReference type="EMBL" id="CAQK01000313">
    <property type="protein sequence ID" value="CCQ50478.1"/>
    <property type="molecule type" value="Genomic_DNA"/>
</dbReference>